<dbReference type="Gene3D" id="3.40.1450.10">
    <property type="entry name" value="BPG-independent phosphoglycerate mutase, domain B"/>
    <property type="match status" value="1"/>
</dbReference>
<keyword evidence="5 10" id="KW-0479">Metal-binding</keyword>
<feature type="binding site" evidence="10 13">
    <location>
        <position position="10"/>
    </location>
    <ligand>
        <name>Mn(2+)</name>
        <dbReference type="ChEBI" id="CHEBI:29035"/>
        <label>2</label>
    </ligand>
</feature>
<feature type="binding site" evidence="10 12">
    <location>
        <begin position="153"/>
        <end position="154"/>
    </location>
    <ligand>
        <name>substrate</name>
    </ligand>
</feature>
<comment type="catalytic activity">
    <reaction evidence="1 10">
        <text>(2R)-2-phosphoglycerate = (2R)-3-phosphoglycerate</text>
        <dbReference type="Rhea" id="RHEA:15901"/>
        <dbReference type="ChEBI" id="CHEBI:58272"/>
        <dbReference type="ChEBI" id="CHEBI:58289"/>
        <dbReference type="EC" id="5.4.2.12"/>
    </reaction>
</comment>
<dbReference type="GO" id="GO:0005737">
    <property type="term" value="C:cytoplasm"/>
    <property type="evidence" value="ECO:0007669"/>
    <property type="project" value="InterPro"/>
</dbReference>
<dbReference type="GO" id="GO:0043937">
    <property type="term" value="P:regulation of sporulation"/>
    <property type="evidence" value="ECO:0007669"/>
    <property type="project" value="UniProtKB-ARBA"/>
</dbReference>
<evidence type="ECO:0000259" key="15">
    <source>
        <dbReference type="Pfam" id="PF06415"/>
    </source>
</evidence>
<evidence type="ECO:0000259" key="14">
    <source>
        <dbReference type="Pfam" id="PF01676"/>
    </source>
</evidence>
<dbReference type="Proteomes" id="UP000192731">
    <property type="component" value="Unassembled WGS sequence"/>
</dbReference>
<dbReference type="Gene3D" id="3.40.720.10">
    <property type="entry name" value="Alkaline Phosphatase, subunit A"/>
    <property type="match status" value="1"/>
</dbReference>
<comment type="pathway">
    <text evidence="2 10">Carbohydrate degradation; glycolysis; pyruvate from D-glyceraldehyde 3-phosphate: step 3/5.</text>
</comment>
<dbReference type="InterPro" id="IPR011258">
    <property type="entry name" value="BPG-indep_PGM_N"/>
</dbReference>
<dbReference type="OrthoDB" id="9800863at2"/>
<dbReference type="GO" id="GO:0004619">
    <property type="term" value="F:phosphoglycerate mutase activity"/>
    <property type="evidence" value="ECO:0007669"/>
    <property type="project" value="UniProtKB-UniRule"/>
</dbReference>
<accession>A0A1W1UWL6</accession>
<keyword evidence="8 10" id="KW-0413">Isomerase</keyword>
<dbReference type="GO" id="GO:0006007">
    <property type="term" value="P:glucose catabolic process"/>
    <property type="evidence" value="ECO:0007669"/>
    <property type="project" value="InterPro"/>
</dbReference>
<evidence type="ECO:0000256" key="12">
    <source>
        <dbReference type="PIRSR" id="PIRSR001492-2"/>
    </source>
</evidence>
<evidence type="ECO:0000256" key="11">
    <source>
        <dbReference type="PIRSR" id="PIRSR001492-1"/>
    </source>
</evidence>
<dbReference type="RefSeq" id="WP_084052456.1">
    <property type="nucleotide sequence ID" value="NZ_FWWT01000012.1"/>
</dbReference>
<comment type="cofactor">
    <cofactor evidence="10">
        <name>Mn(2+)</name>
        <dbReference type="ChEBI" id="CHEBI:29035"/>
    </cofactor>
    <text evidence="10">Binds 2 manganese ions per subunit.</text>
</comment>
<dbReference type="UniPathway" id="UPA00109">
    <property type="reaction ID" value="UER00186"/>
</dbReference>
<reference evidence="16 17" key="1">
    <citation type="submission" date="2017-04" db="EMBL/GenBank/DDBJ databases">
        <authorList>
            <person name="Afonso C.L."/>
            <person name="Miller P.J."/>
            <person name="Scott M.A."/>
            <person name="Spackman E."/>
            <person name="Goraichik I."/>
            <person name="Dimitrov K.M."/>
            <person name="Suarez D.L."/>
            <person name="Swayne D.E."/>
        </authorList>
    </citation>
    <scope>NUCLEOTIDE SEQUENCE [LARGE SCALE GENOMIC DNA]</scope>
    <source>
        <strain evidence="16 17">DSM 11270</strain>
    </source>
</reference>
<feature type="binding site" evidence="10 12">
    <location>
        <begin position="261"/>
        <end position="264"/>
    </location>
    <ligand>
        <name>substrate</name>
    </ligand>
</feature>
<feature type="binding site" evidence="10 12">
    <location>
        <position position="123"/>
    </location>
    <ligand>
        <name>substrate</name>
    </ligand>
</feature>
<dbReference type="CDD" id="cd16010">
    <property type="entry name" value="iPGM"/>
    <property type="match status" value="1"/>
</dbReference>
<comment type="subunit">
    <text evidence="10">Monomer.</text>
</comment>
<proteinExistence type="inferred from homology"/>
<dbReference type="InterPro" id="IPR006124">
    <property type="entry name" value="Metalloenzyme"/>
</dbReference>
<dbReference type="PIRSF" id="PIRSF001492">
    <property type="entry name" value="IPGAM"/>
    <property type="match status" value="1"/>
</dbReference>
<evidence type="ECO:0000256" key="6">
    <source>
        <dbReference type="ARBA" id="ARBA00023152"/>
    </source>
</evidence>
<feature type="domain" description="BPG-independent PGAM N-terminal" evidence="15">
    <location>
        <begin position="82"/>
        <end position="299"/>
    </location>
</feature>
<dbReference type="GO" id="GO:0006096">
    <property type="term" value="P:glycolytic process"/>
    <property type="evidence" value="ECO:0007669"/>
    <property type="project" value="UniProtKB-UniRule"/>
</dbReference>
<evidence type="ECO:0000256" key="7">
    <source>
        <dbReference type="ARBA" id="ARBA00023211"/>
    </source>
</evidence>
<evidence type="ECO:0000256" key="9">
    <source>
        <dbReference type="ARBA" id="ARBA00071648"/>
    </source>
</evidence>
<dbReference type="SUPFAM" id="SSF53649">
    <property type="entry name" value="Alkaline phosphatase-like"/>
    <property type="match status" value="1"/>
</dbReference>
<keyword evidence="7 10" id="KW-0464">Manganese</keyword>
<feature type="domain" description="Metalloenzyme" evidence="14">
    <location>
        <begin position="3"/>
        <end position="502"/>
    </location>
</feature>
<feature type="active site" description="Phosphoserine intermediate" evidence="10 11">
    <location>
        <position position="62"/>
    </location>
</feature>
<dbReference type="EMBL" id="FWWT01000012">
    <property type="protein sequence ID" value="SMB85389.1"/>
    <property type="molecule type" value="Genomic_DNA"/>
</dbReference>
<dbReference type="Pfam" id="PF01676">
    <property type="entry name" value="Metalloenzyme"/>
    <property type="match status" value="1"/>
</dbReference>
<dbReference type="NCBIfam" id="TIGR01307">
    <property type="entry name" value="pgm_bpd_ind"/>
    <property type="match status" value="1"/>
</dbReference>
<feature type="binding site" evidence="10 12">
    <location>
        <position position="191"/>
    </location>
    <ligand>
        <name>substrate</name>
    </ligand>
</feature>
<dbReference type="Pfam" id="PF06415">
    <property type="entry name" value="iPGM_N"/>
    <property type="match status" value="1"/>
</dbReference>
<comment type="similarity">
    <text evidence="3 10">Belongs to the BPG-independent phosphoglycerate mutase family.</text>
</comment>
<dbReference type="InterPro" id="IPR036646">
    <property type="entry name" value="PGAM_B_sf"/>
</dbReference>
<evidence type="ECO:0000256" key="13">
    <source>
        <dbReference type="PIRSR" id="PIRSR001492-3"/>
    </source>
</evidence>
<feature type="binding site" evidence="10 13">
    <location>
        <position position="444"/>
    </location>
    <ligand>
        <name>Mn(2+)</name>
        <dbReference type="ChEBI" id="CHEBI:29035"/>
        <label>2</label>
    </ligand>
</feature>
<feature type="binding site" evidence="10 13">
    <location>
        <position position="462"/>
    </location>
    <ligand>
        <name>Mn(2+)</name>
        <dbReference type="ChEBI" id="CHEBI:29035"/>
        <label>1</label>
    </ligand>
</feature>
<dbReference type="AlphaFoldDB" id="A0A1W1UWL6"/>
<dbReference type="SUPFAM" id="SSF64158">
    <property type="entry name" value="2,3-Bisphosphoglycerate-independent phosphoglycerate mutase, substrate-binding domain"/>
    <property type="match status" value="1"/>
</dbReference>
<dbReference type="FunFam" id="3.40.720.10:FF:000001">
    <property type="entry name" value="2,3-bisphosphoglycerate-independent phosphoglycerate mutase"/>
    <property type="match status" value="1"/>
</dbReference>
<evidence type="ECO:0000256" key="1">
    <source>
        <dbReference type="ARBA" id="ARBA00000370"/>
    </source>
</evidence>
<feature type="binding site" evidence="10 13">
    <location>
        <position position="62"/>
    </location>
    <ligand>
        <name>Mn(2+)</name>
        <dbReference type="ChEBI" id="CHEBI:29035"/>
        <label>2</label>
    </ligand>
</feature>
<name>A0A1W1UWL6_DESTI</name>
<evidence type="ECO:0000256" key="8">
    <source>
        <dbReference type="ARBA" id="ARBA00023235"/>
    </source>
</evidence>
<dbReference type="FunFam" id="3.40.1450.10:FF:000001">
    <property type="entry name" value="2,3-bisphosphoglycerate-independent phosphoglycerate mutase"/>
    <property type="match status" value="1"/>
</dbReference>
<evidence type="ECO:0000256" key="2">
    <source>
        <dbReference type="ARBA" id="ARBA00004798"/>
    </source>
</evidence>
<evidence type="ECO:0000256" key="4">
    <source>
        <dbReference type="ARBA" id="ARBA00012026"/>
    </source>
</evidence>
<keyword evidence="17" id="KW-1185">Reference proteome</keyword>
<organism evidence="16 17">
    <name type="scientific">Desulfonispora thiosulfatigenes DSM 11270</name>
    <dbReference type="NCBI Taxonomy" id="656914"/>
    <lineage>
        <taxon>Bacteria</taxon>
        <taxon>Bacillati</taxon>
        <taxon>Bacillota</taxon>
        <taxon>Clostridia</taxon>
        <taxon>Eubacteriales</taxon>
        <taxon>Peptococcaceae</taxon>
        <taxon>Desulfonispora</taxon>
    </lineage>
</organism>
<evidence type="ECO:0000256" key="10">
    <source>
        <dbReference type="HAMAP-Rule" id="MF_01038"/>
    </source>
</evidence>
<dbReference type="InterPro" id="IPR017850">
    <property type="entry name" value="Alkaline_phosphatase_core_sf"/>
</dbReference>
<dbReference type="EC" id="5.4.2.12" evidence="4 10"/>
<feature type="binding site" evidence="10 13">
    <location>
        <position position="443"/>
    </location>
    <ligand>
        <name>Mn(2+)</name>
        <dbReference type="ChEBI" id="CHEBI:29035"/>
        <label>2</label>
    </ligand>
</feature>
<dbReference type="HAMAP" id="MF_01038">
    <property type="entry name" value="GpmI"/>
    <property type="match status" value="1"/>
</dbReference>
<evidence type="ECO:0000256" key="5">
    <source>
        <dbReference type="ARBA" id="ARBA00022723"/>
    </source>
</evidence>
<gene>
    <name evidence="10" type="primary">gpmI</name>
    <name evidence="16" type="ORF">SAMN00017405_1635</name>
</gene>
<dbReference type="STRING" id="656914.SAMN00017405_1635"/>
<feature type="binding site" evidence="10 12">
    <location>
        <position position="185"/>
    </location>
    <ligand>
        <name>substrate</name>
    </ligand>
</feature>
<dbReference type="GO" id="GO:0030145">
    <property type="term" value="F:manganese ion binding"/>
    <property type="evidence" value="ECO:0007669"/>
    <property type="project" value="UniProtKB-UniRule"/>
</dbReference>
<feature type="binding site" evidence="10 12">
    <location>
        <position position="335"/>
    </location>
    <ligand>
        <name>substrate</name>
    </ligand>
</feature>
<dbReference type="PANTHER" id="PTHR31637">
    <property type="entry name" value="2,3-BISPHOSPHOGLYCERATE-INDEPENDENT PHOSPHOGLYCERATE MUTASE"/>
    <property type="match status" value="1"/>
</dbReference>
<protein>
    <recommendedName>
        <fullName evidence="9 10">2,3-bisphosphoglycerate-independent phosphoglycerate mutase</fullName>
        <shortName evidence="10">BPG-independent PGAM</shortName>
        <shortName evidence="10">Phosphoglyceromutase</shortName>
        <shortName evidence="10">iPGM</shortName>
        <ecNumber evidence="4 10">5.4.2.12</ecNumber>
    </recommendedName>
</protein>
<sequence>MRPLALIVLDGWGLSECDDPNSNAISRAKKPNFDSIWNKYPHANLKASGENVGLPDGQMGNSEVGHLNIGAGRVVYQELTRINKAVREKTLASNPVLKEALEKCKNENKPLHLLGLLSDGGVHSHIQHLFALLDIASEMGINDIFIHAFLDGRDVSPTSSITYIEQLEDKLQELGRGKIATIMGRYYAMDRDNRWDRVELAYKAMVLGEGDKAPLAKSAIEQSYDKKIIDEFIKPTVIVDQKGESIAQIKQDDVVVFYNFRADRAREISRVFVDKDFTYFKRSESCTNIHYVCMTQYDKDIKAPVIFSPQNLKNTLGEVLSAEGIKQLRIAETEKYAHVTFFFNGGVEDPNPGEERVLIPSPKVATYNLQPEMSAELVTQKLIEEINTEKYGFILLNFANPDMVGHTGDIEATVKAIETVDNCLGKVLTAMEKVKGKILITADHGNAESMFDPETGKPITAHTCNLVPFILVAEELKSIKLKETGSLQDIAPTVLNLLNIEKPAEMTGNSLVNN</sequence>
<keyword evidence="6 10" id="KW-0324">Glycolysis</keyword>
<evidence type="ECO:0000313" key="17">
    <source>
        <dbReference type="Proteomes" id="UP000192731"/>
    </source>
</evidence>
<comment type="function">
    <text evidence="10">Catalyzes the interconversion of 2-phosphoglycerate and 3-phosphoglycerate.</text>
</comment>
<evidence type="ECO:0000256" key="3">
    <source>
        <dbReference type="ARBA" id="ARBA00008819"/>
    </source>
</evidence>
<feature type="binding site" evidence="10 13">
    <location>
        <position position="402"/>
    </location>
    <ligand>
        <name>Mn(2+)</name>
        <dbReference type="ChEBI" id="CHEBI:29035"/>
        <label>1</label>
    </ligand>
</feature>
<dbReference type="InterPro" id="IPR005995">
    <property type="entry name" value="Pgm_bpd_ind"/>
</dbReference>
<dbReference type="PANTHER" id="PTHR31637:SF0">
    <property type="entry name" value="2,3-BISPHOSPHOGLYCERATE-INDEPENDENT PHOSPHOGLYCERATE MUTASE"/>
    <property type="match status" value="1"/>
</dbReference>
<feature type="binding site" evidence="10 13">
    <location>
        <position position="406"/>
    </location>
    <ligand>
        <name>Mn(2+)</name>
        <dbReference type="ChEBI" id="CHEBI:29035"/>
        <label>1</label>
    </ligand>
</feature>
<evidence type="ECO:0000313" key="16">
    <source>
        <dbReference type="EMBL" id="SMB85389.1"/>
    </source>
</evidence>